<accession>A0A8K0WHY3</accession>
<feature type="compositionally biased region" description="Polar residues" evidence="1">
    <location>
        <begin position="102"/>
        <end position="111"/>
    </location>
</feature>
<keyword evidence="3" id="KW-1185">Reference proteome</keyword>
<protein>
    <submittedName>
        <fullName evidence="2">Uncharacterized protein</fullName>
    </submittedName>
</protein>
<feature type="compositionally biased region" description="Low complexity" evidence="1">
    <location>
        <begin position="194"/>
        <end position="203"/>
    </location>
</feature>
<evidence type="ECO:0000313" key="3">
    <source>
        <dbReference type="Proteomes" id="UP000813427"/>
    </source>
</evidence>
<proteinExistence type="predicted"/>
<gene>
    <name evidence="2" type="ORF">BKA59DRAFT_518797</name>
</gene>
<organism evidence="2 3">
    <name type="scientific">Fusarium tricinctum</name>
    <dbReference type="NCBI Taxonomy" id="61284"/>
    <lineage>
        <taxon>Eukaryota</taxon>
        <taxon>Fungi</taxon>
        <taxon>Dikarya</taxon>
        <taxon>Ascomycota</taxon>
        <taxon>Pezizomycotina</taxon>
        <taxon>Sordariomycetes</taxon>
        <taxon>Hypocreomycetidae</taxon>
        <taxon>Hypocreales</taxon>
        <taxon>Nectriaceae</taxon>
        <taxon>Fusarium</taxon>
        <taxon>Fusarium tricinctum species complex</taxon>
    </lineage>
</organism>
<dbReference type="AlphaFoldDB" id="A0A8K0WHY3"/>
<dbReference type="EMBL" id="JAGPXF010000001">
    <property type="protein sequence ID" value="KAH7261765.1"/>
    <property type="molecule type" value="Genomic_DNA"/>
</dbReference>
<sequence>MSNYYRGRGGRGGGGFGDVRGNHIVPSIRPSVGYVPFSLPGATGELLQMYNYQAGRYGFEQVGPAATPVVVTHGSCRRTASRRPSSPCSHLLPLSSRDGQRSCSKCITTRPHNMGLRRSPRPSPRLSSPHPLPLSRCTTTRLEQLLQIYNYQAQVYGFPSVTAAMPAPAAPPVPALAASSAPVPTLPPGFLLPAAAGPTITAPAPGPPAPSGEGGSEKEIS</sequence>
<feature type="region of interest" description="Disordered" evidence="1">
    <location>
        <begin position="102"/>
        <end position="134"/>
    </location>
</feature>
<reference evidence="2" key="1">
    <citation type="journal article" date="2021" name="Nat. Commun.">
        <title>Genetic determinants of endophytism in the Arabidopsis root mycobiome.</title>
        <authorList>
            <person name="Mesny F."/>
            <person name="Miyauchi S."/>
            <person name="Thiergart T."/>
            <person name="Pickel B."/>
            <person name="Atanasova L."/>
            <person name="Karlsson M."/>
            <person name="Huettel B."/>
            <person name="Barry K.W."/>
            <person name="Haridas S."/>
            <person name="Chen C."/>
            <person name="Bauer D."/>
            <person name="Andreopoulos W."/>
            <person name="Pangilinan J."/>
            <person name="LaButti K."/>
            <person name="Riley R."/>
            <person name="Lipzen A."/>
            <person name="Clum A."/>
            <person name="Drula E."/>
            <person name="Henrissat B."/>
            <person name="Kohler A."/>
            <person name="Grigoriev I.V."/>
            <person name="Martin F.M."/>
            <person name="Hacquard S."/>
        </authorList>
    </citation>
    <scope>NUCLEOTIDE SEQUENCE</scope>
    <source>
        <strain evidence="2">MPI-SDFR-AT-0068</strain>
    </source>
</reference>
<evidence type="ECO:0000256" key="1">
    <source>
        <dbReference type="SAM" id="MobiDB-lite"/>
    </source>
</evidence>
<dbReference type="Proteomes" id="UP000813427">
    <property type="component" value="Unassembled WGS sequence"/>
</dbReference>
<name>A0A8K0WHY3_9HYPO</name>
<feature type="compositionally biased region" description="Low complexity" evidence="1">
    <location>
        <begin position="124"/>
        <end position="134"/>
    </location>
</feature>
<evidence type="ECO:0000313" key="2">
    <source>
        <dbReference type="EMBL" id="KAH7261765.1"/>
    </source>
</evidence>
<feature type="region of interest" description="Disordered" evidence="1">
    <location>
        <begin position="194"/>
        <end position="221"/>
    </location>
</feature>
<comment type="caution">
    <text evidence="2">The sequence shown here is derived from an EMBL/GenBank/DDBJ whole genome shotgun (WGS) entry which is preliminary data.</text>
</comment>